<evidence type="ECO:0000313" key="3">
    <source>
        <dbReference type="EMBL" id="GBO12491.1"/>
    </source>
</evidence>
<dbReference type="EMBL" id="BGPR01036938">
    <property type="protein sequence ID" value="GBO12379.1"/>
    <property type="molecule type" value="Genomic_DNA"/>
</dbReference>
<dbReference type="AlphaFoldDB" id="A0A4Y2UK28"/>
<accession>A0A4Y2UK28</accession>
<organism evidence="3 5">
    <name type="scientific">Araneus ventricosus</name>
    <name type="common">Orbweaver spider</name>
    <name type="synonym">Epeira ventricosa</name>
    <dbReference type="NCBI Taxonomy" id="182803"/>
    <lineage>
        <taxon>Eukaryota</taxon>
        <taxon>Metazoa</taxon>
        <taxon>Ecdysozoa</taxon>
        <taxon>Arthropoda</taxon>
        <taxon>Chelicerata</taxon>
        <taxon>Arachnida</taxon>
        <taxon>Araneae</taxon>
        <taxon>Araneomorphae</taxon>
        <taxon>Entelegynae</taxon>
        <taxon>Araneoidea</taxon>
        <taxon>Araneidae</taxon>
        <taxon>Araneus</taxon>
    </lineage>
</organism>
<evidence type="ECO:0000313" key="2">
    <source>
        <dbReference type="EMBL" id="GBO12397.1"/>
    </source>
</evidence>
<dbReference type="EMBL" id="BGPR01037018">
    <property type="protein sequence ID" value="GBO12491.1"/>
    <property type="molecule type" value="Genomic_DNA"/>
</dbReference>
<comment type="caution">
    <text evidence="3">The sequence shown here is derived from an EMBL/GenBank/DDBJ whole genome shotgun (WGS) entry which is preliminary data.</text>
</comment>
<evidence type="ECO:0000313" key="5">
    <source>
        <dbReference type="Proteomes" id="UP000499080"/>
    </source>
</evidence>
<dbReference type="EMBL" id="BGPR01036950">
    <property type="protein sequence ID" value="GBO12397.1"/>
    <property type="molecule type" value="Genomic_DNA"/>
</dbReference>
<keyword evidence="5" id="KW-1185">Reference proteome</keyword>
<protein>
    <submittedName>
        <fullName evidence="3">Uncharacterized protein</fullName>
    </submittedName>
</protein>
<proteinExistence type="predicted"/>
<evidence type="ECO:0000313" key="1">
    <source>
        <dbReference type="EMBL" id="GBO12379.1"/>
    </source>
</evidence>
<gene>
    <name evidence="1" type="ORF">AVEN_135712_1</name>
    <name evidence="4" type="ORF">AVEN_201494_1</name>
    <name evidence="2" type="ORF">AVEN_6890_1</name>
    <name evidence="3" type="ORF">AVEN_79668_1</name>
</gene>
<dbReference type="EMBL" id="BGPR01037021">
    <property type="protein sequence ID" value="GBO12503.1"/>
    <property type="molecule type" value="Genomic_DNA"/>
</dbReference>
<name>A0A4Y2UK28_ARAVE</name>
<evidence type="ECO:0000313" key="4">
    <source>
        <dbReference type="EMBL" id="GBO12503.1"/>
    </source>
</evidence>
<reference evidence="3 5" key="1">
    <citation type="journal article" date="2019" name="Sci. Rep.">
        <title>Orb-weaving spider Araneus ventricosus genome elucidates the spidroin gene catalogue.</title>
        <authorList>
            <person name="Kono N."/>
            <person name="Nakamura H."/>
            <person name="Ohtoshi R."/>
            <person name="Moran D.A.P."/>
            <person name="Shinohara A."/>
            <person name="Yoshida Y."/>
            <person name="Fujiwara M."/>
            <person name="Mori M."/>
            <person name="Tomita M."/>
            <person name="Arakawa K."/>
        </authorList>
    </citation>
    <scope>NUCLEOTIDE SEQUENCE [LARGE SCALE GENOMIC DNA]</scope>
</reference>
<sequence>MELTKPGIFSRTFSVHSQNYPTVRIVLCPILKNLQFLWVSLVVPLNEHDTALADLHLRREASSPFLSDSWPWLLAPVLRHLHLLPFLIFQIFLHRHGTFHFEFLDKFCHDFTVYLRSECYIKSTPYMMGLGV</sequence>
<dbReference type="Proteomes" id="UP000499080">
    <property type="component" value="Unassembled WGS sequence"/>
</dbReference>